<dbReference type="GO" id="GO:0006352">
    <property type="term" value="P:DNA-templated transcription initiation"/>
    <property type="evidence" value="ECO:0007669"/>
    <property type="project" value="InterPro"/>
</dbReference>
<dbReference type="NCBIfam" id="TIGR02937">
    <property type="entry name" value="sigma70-ECF"/>
    <property type="match status" value="1"/>
</dbReference>
<dbReference type="SUPFAM" id="SSF88946">
    <property type="entry name" value="Sigma2 domain of RNA polymerase sigma factors"/>
    <property type="match status" value="1"/>
</dbReference>
<dbReference type="AlphaFoldDB" id="A0A4R6C111"/>
<dbReference type="Gene3D" id="1.10.10.10">
    <property type="entry name" value="Winged helix-like DNA-binding domain superfamily/Winged helix DNA-binding domain"/>
    <property type="match status" value="1"/>
</dbReference>
<proteinExistence type="predicted"/>
<evidence type="ECO:0000313" key="4">
    <source>
        <dbReference type="Proteomes" id="UP000294843"/>
    </source>
</evidence>
<dbReference type="RefSeq" id="WP_133451085.1">
    <property type="nucleotide sequence ID" value="NZ_SCWF01000002.1"/>
</dbReference>
<evidence type="ECO:0000259" key="1">
    <source>
        <dbReference type="Pfam" id="PF04542"/>
    </source>
</evidence>
<dbReference type="InterPro" id="IPR013249">
    <property type="entry name" value="RNA_pol_sigma70_r4_t2"/>
</dbReference>
<evidence type="ECO:0000313" key="3">
    <source>
        <dbReference type="EMBL" id="TDM14895.1"/>
    </source>
</evidence>
<protein>
    <submittedName>
        <fullName evidence="3">Sigma-70 family RNA polymerase sigma factor</fullName>
    </submittedName>
</protein>
<dbReference type="InterPro" id="IPR013325">
    <property type="entry name" value="RNA_pol_sigma_r2"/>
</dbReference>
<dbReference type="Proteomes" id="UP000294843">
    <property type="component" value="Unassembled WGS sequence"/>
</dbReference>
<dbReference type="InterPro" id="IPR014284">
    <property type="entry name" value="RNA_pol_sigma-70_dom"/>
</dbReference>
<dbReference type="OrthoDB" id="9783788at2"/>
<dbReference type="SUPFAM" id="SSF88659">
    <property type="entry name" value="Sigma3 and sigma4 domains of RNA polymerase sigma factors"/>
    <property type="match status" value="1"/>
</dbReference>
<evidence type="ECO:0000259" key="2">
    <source>
        <dbReference type="Pfam" id="PF08281"/>
    </source>
</evidence>
<feature type="domain" description="RNA polymerase sigma factor 70 region 4 type 2" evidence="2">
    <location>
        <begin position="98"/>
        <end position="144"/>
    </location>
</feature>
<keyword evidence="4" id="KW-1185">Reference proteome</keyword>
<feature type="domain" description="RNA polymerase sigma-70 region 2" evidence="1">
    <location>
        <begin position="6"/>
        <end position="71"/>
    </location>
</feature>
<dbReference type="Pfam" id="PF04542">
    <property type="entry name" value="Sigma70_r2"/>
    <property type="match status" value="1"/>
</dbReference>
<comment type="caution">
    <text evidence="3">The sequence shown here is derived from an EMBL/GenBank/DDBJ whole genome shotgun (WGS) entry which is preliminary data.</text>
</comment>
<dbReference type="Gene3D" id="1.10.1740.10">
    <property type="match status" value="1"/>
</dbReference>
<dbReference type="InterPro" id="IPR036388">
    <property type="entry name" value="WH-like_DNA-bd_sf"/>
</dbReference>
<sequence length="156" mass="19338">MFEEWYVKYDRMIHHLLHQYHITYDRDDYYQLALIRLWHLTQTYDPERTPNESQYVYLQLKFCLLDEIRRRMTYQQRFQLMADESLPEREELESEPLAIEILTEEERTWFIYRCEGYTLAEIAAKMDRTVAQVKYIRKKARIKLQENNDLPFQNQA</sequence>
<organism evidence="3 4">
    <name type="scientific">Macrococcus bovicus</name>
    <dbReference type="NCBI Taxonomy" id="69968"/>
    <lineage>
        <taxon>Bacteria</taxon>
        <taxon>Bacillati</taxon>
        <taxon>Bacillota</taxon>
        <taxon>Bacilli</taxon>
        <taxon>Bacillales</taxon>
        <taxon>Staphylococcaceae</taxon>
        <taxon>Macrococcus</taxon>
    </lineage>
</organism>
<dbReference type="EMBL" id="SCWF01000002">
    <property type="protein sequence ID" value="TDM14895.1"/>
    <property type="molecule type" value="Genomic_DNA"/>
</dbReference>
<dbReference type="GO" id="GO:0016987">
    <property type="term" value="F:sigma factor activity"/>
    <property type="evidence" value="ECO:0007669"/>
    <property type="project" value="InterPro"/>
</dbReference>
<dbReference type="Pfam" id="PF08281">
    <property type="entry name" value="Sigma70_r4_2"/>
    <property type="match status" value="1"/>
</dbReference>
<dbReference type="GO" id="GO:0003677">
    <property type="term" value="F:DNA binding"/>
    <property type="evidence" value="ECO:0007669"/>
    <property type="project" value="InterPro"/>
</dbReference>
<name>A0A4R6C111_9STAP</name>
<dbReference type="InterPro" id="IPR013324">
    <property type="entry name" value="RNA_pol_sigma_r3/r4-like"/>
</dbReference>
<reference evidence="3 4" key="1">
    <citation type="submission" date="2019-01" db="EMBL/GenBank/DDBJ databases">
        <title>Draft genome sequences of the type strains of six Macrococcus species.</title>
        <authorList>
            <person name="Mazhar S."/>
            <person name="Altermann E."/>
            <person name="Hill C."/>
            <person name="Mcauliffe O."/>
        </authorList>
    </citation>
    <scope>NUCLEOTIDE SEQUENCE [LARGE SCALE GENOMIC DNA]</scope>
    <source>
        <strain evidence="3 4">ATCC 51825</strain>
    </source>
</reference>
<dbReference type="InterPro" id="IPR007627">
    <property type="entry name" value="RNA_pol_sigma70_r2"/>
</dbReference>
<accession>A0A4R6C111</accession>
<gene>
    <name evidence="3" type="ORF">ERX55_02850</name>
</gene>